<evidence type="ECO:0000256" key="1">
    <source>
        <dbReference type="ARBA" id="ARBA00004141"/>
    </source>
</evidence>
<feature type="transmembrane region" description="Helical" evidence="6">
    <location>
        <begin position="182"/>
        <end position="203"/>
    </location>
</feature>
<gene>
    <name evidence="7" type="ORF">WR25_23709</name>
</gene>
<dbReference type="STRING" id="2018661.A0A2A2JDM4"/>
<dbReference type="AlphaFoldDB" id="A0A2A2JDM4"/>
<dbReference type="EMBL" id="LIAE01010508">
    <property type="protein sequence ID" value="PAV59731.1"/>
    <property type="molecule type" value="Genomic_DNA"/>
</dbReference>
<proteinExistence type="predicted"/>
<evidence type="ECO:0000313" key="8">
    <source>
        <dbReference type="Proteomes" id="UP000218231"/>
    </source>
</evidence>
<feature type="transmembrane region" description="Helical" evidence="6">
    <location>
        <begin position="275"/>
        <end position="300"/>
    </location>
</feature>
<keyword evidence="4 6" id="KW-1133">Transmembrane helix</keyword>
<dbReference type="SUPFAM" id="SSF63707">
    <property type="entry name" value="Ganglioside M2 (gm2) activator"/>
    <property type="match status" value="1"/>
</dbReference>
<protein>
    <submittedName>
        <fullName evidence="7">Uncharacterized protein</fullName>
    </submittedName>
</protein>
<evidence type="ECO:0000256" key="4">
    <source>
        <dbReference type="ARBA" id="ARBA00022989"/>
    </source>
</evidence>
<evidence type="ECO:0000256" key="3">
    <source>
        <dbReference type="ARBA" id="ARBA00022729"/>
    </source>
</evidence>
<comment type="subcellular location">
    <subcellularLocation>
        <location evidence="1">Membrane</location>
        <topology evidence="1">Multi-pass membrane protein</topology>
    </subcellularLocation>
</comment>
<dbReference type="Pfam" id="PF08395">
    <property type="entry name" value="7tm_7"/>
    <property type="match status" value="1"/>
</dbReference>
<keyword evidence="3" id="KW-0732">Signal</keyword>
<accession>A0A2A2JDM4</accession>
<keyword evidence="8" id="KW-1185">Reference proteome</keyword>
<dbReference type="PANTHER" id="PTHR37976">
    <property type="entry name" value="PROTEIN CBG16927"/>
    <property type="match status" value="1"/>
</dbReference>
<feature type="transmembrane region" description="Helical" evidence="6">
    <location>
        <begin position="234"/>
        <end position="255"/>
    </location>
</feature>
<dbReference type="GO" id="GO:0016020">
    <property type="term" value="C:membrane"/>
    <property type="evidence" value="ECO:0007669"/>
    <property type="project" value="UniProtKB-SubCell"/>
</dbReference>
<sequence length="626" mass="71292">MSHSSSSSRRCSANGRCSPHETLAAISTVKNRSIFTRIRRFKATPRHTEQCKQRVERLSLSGIEENGEQEEKMNHIPKYLAVWLDKTGLGTERKLSEEIDMKGTYSDEILRPLYYYMMLLGLNHTFTGKKWKTPMMLYNYTALLLLICCTIRRITQIGEKSSNSHSSDAAAGFKGSVLDPTFVLTLCHALLLFSGTSATFLLLKLQKQRSKMYHILDQGLGKNRSKELDEKHFFMNRVMVIMSFCFSFAMAAVQILTKLGIIGLPDTPNLIDDKFYFVILEGYVIFLAQSSISMLAILFYQLCKILQISIVKLVEEMVPPEKEDCPLPEQSLQQIHDVQLHYQEIFTGKLLIEDNFSFALFYTYESNEFPCISNIGHKTFAISQSLLPDEQENSNKCSKWNRKVEFERGGKFALQKDEDHPECYSIRGKVRIYEEIDTEIFTFVNVQTSADLHKPGEMCYGANETTGCGGIGSCLYCTSCNSIDEWKGLLGAELLVNDRPLGCDVVEPGHYDNVRLKFCIPRLARFLEMQGIEDDAIDHLIASTKNTARGLRLNLFVTVYAFEDDVRPLILSQRNMENEIRRVRGLSSSDPLDSSTHWALPFNKLLHSQSHFIACHKLHATAFIQN</sequence>
<organism evidence="7 8">
    <name type="scientific">Diploscapter pachys</name>
    <dbReference type="NCBI Taxonomy" id="2018661"/>
    <lineage>
        <taxon>Eukaryota</taxon>
        <taxon>Metazoa</taxon>
        <taxon>Ecdysozoa</taxon>
        <taxon>Nematoda</taxon>
        <taxon>Chromadorea</taxon>
        <taxon>Rhabditida</taxon>
        <taxon>Rhabditina</taxon>
        <taxon>Rhabditomorpha</taxon>
        <taxon>Rhabditoidea</taxon>
        <taxon>Rhabditidae</taxon>
        <taxon>Diploscapter</taxon>
    </lineage>
</organism>
<dbReference type="InterPro" id="IPR036846">
    <property type="entry name" value="GM2-AP_sf"/>
</dbReference>
<evidence type="ECO:0000256" key="2">
    <source>
        <dbReference type="ARBA" id="ARBA00022692"/>
    </source>
</evidence>
<evidence type="ECO:0000256" key="6">
    <source>
        <dbReference type="SAM" id="Phobius"/>
    </source>
</evidence>
<keyword evidence="5 6" id="KW-0472">Membrane</keyword>
<comment type="caution">
    <text evidence="7">The sequence shown here is derived from an EMBL/GenBank/DDBJ whole genome shotgun (WGS) entry which is preliminary data.</text>
</comment>
<name>A0A2A2JDM4_9BILA</name>
<dbReference type="InterPro" id="IPR013604">
    <property type="entry name" value="7TM_chemorcpt"/>
</dbReference>
<dbReference type="Proteomes" id="UP000218231">
    <property type="component" value="Unassembled WGS sequence"/>
</dbReference>
<reference evidence="7 8" key="1">
    <citation type="journal article" date="2017" name="Curr. Biol.">
        <title>Genome architecture and evolution of a unichromosomal asexual nematode.</title>
        <authorList>
            <person name="Fradin H."/>
            <person name="Zegar C."/>
            <person name="Gutwein M."/>
            <person name="Lucas J."/>
            <person name="Kovtun M."/>
            <person name="Corcoran D."/>
            <person name="Baugh L.R."/>
            <person name="Kiontke K."/>
            <person name="Gunsalus K."/>
            <person name="Fitch D.H."/>
            <person name="Piano F."/>
        </authorList>
    </citation>
    <scope>NUCLEOTIDE SEQUENCE [LARGE SCALE GENOMIC DNA]</scope>
    <source>
        <strain evidence="7">PF1309</strain>
    </source>
</reference>
<keyword evidence="2 6" id="KW-0812">Transmembrane</keyword>
<dbReference type="GO" id="GO:0050909">
    <property type="term" value="P:sensory perception of taste"/>
    <property type="evidence" value="ECO:0007669"/>
    <property type="project" value="InterPro"/>
</dbReference>
<dbReference type="OrthoDB" id="5795306at2759"/>
<feature type="transmembrane region" description="Helical" evidence="6">
    <location>
        <begin position="137"/>
        <end position="155"/>
    </location>
</feature>
<dbReference type="PANTHER" id="PTHR37976:SF1">
    <property type="entry name" value="PROTEIN CBG16926"/>
    <property type="match status" value="1"/>
</dbReference>
<evidence type="ECO:0000256" key="5">
    <source>
        <dbReference type="ARBA" id="ARBA00023136"/>
    </source>
</evidence>
<evidence type="ECO:0000313" key="7">
    <source>
        <dbReference type="EMBL" id="PAV59731.1"/>
    </source>
</evidence>